<protein>
    <recommendedName>
        <fullName evidence="14">GTPase IMAP family member 8</fullName>
    </recommendedName>
    <alternativeName>
        <fullName evidence="15">Immune-associated nucleotide-binding protein 9</fullName>
    </alternativeName>
</protein>
<dbReference type="EMBL" id="SOYY01000021">
    <property type="protein sequence ID" value="KAA0706368.1"/>
    <property type="molecule type" value="Genomic_DNA"/>
</dbReference>
<dbReference type="InterPro" id="IPR027417">
    <property type="entry name" value="P-loop_NTPase"/>
</dbReference>
<dbReference type="GO" id="GO:0005783">
    <property type="term" value="C:endoplasmic reticulum"/>
    <property type="evidence" value="ECO:0007669"/>
    <property type="project" value="UniProtKB-SubCell"/>
</dbReference>
<comment type="subcellular location">
    <subcellularLocation>
        <location evidence="3">Cytoplasm</location>
        <location evidence="3">Cytosol</location>
    </subcellularLocation>
    <subcellularLocation>
        <location evidence="2">Endoplasmic reticulum</location>
    </subcellularLocation>
    <subcellularLocation>
        <location evidence="4">Golgi apparatus</location>
    </subcellularLocation>
    <subcellularLocation>
        <location evidence="1">Mitochondrion</location>
    </subcellularLocation>
</comment>
<accession>A0A5A9NAM1</accession>
<gene>
    <name evidence="17" type="ORF">E1301_Tti020409</name>
</gene>
<evidence type="ECO:0000256" key="9">
    <source>
        <dbReference type="ARBA" id="ARBA00022824"/>
    </source>
</evidence>
<dbReference type="FunFam" id="3.40.50.300:FF:000536">
    <property type="entry name" value="GTPase IMAP family member 8"/>
    <property type="match status" value="1"/>
</dbReference>
<feature type="domain" description="AIG1-type G" evidence="16">
    <location>
        <begin position="10"/>
        <end position="207"/>
    </location>
</feature>
<keyword evidence="11" id="KW-0496">Mitochondrion</keyword>
<dbReference type="GO" id="GO:0005794">
    <property type="term" value="C:Golgi apparatus"/>
    <property type="evidence" value="ECO:0007669"/>
    <property type="project" value="UniProtKB-SubCell"/>
</dbReference>
<evidence type="ECO:0000313" key="17">
    <source>
        <dbReference type="EMBL" id="KAA0706368.1"/>
    </source>
</evidence>
<comment type="function">
    <text evidence="13">Exerts an anti-apoptotic effect in the immune system and is involved in responses to infections.</text>
</comment>
<comment type="similarity">
    <text evidence="5">Belongs to the TRAFAC class TrmE-Era-EngA-EngB-Septin-like GTPase superfamily. AIG1/Toc34/Toc159-like paraseptin GTPase family. IAN subfamily.</text>
</comment>
<dbReference type="SUPFAM" id="SSF52540">
    <property type="entry name" value="P-loop containing nucleoside triphosphate hydrolases"/>
    <property type="match status" value="1"/>
</dbReference>
<dbReference type="InterPro" id="IPR006703">
    <property type="entry name" value="G_AIG1"/>
</dbReference>
<keyword evidence="9" id="KW-0256">Endoplasmic reticulum</keyword>
<keyword evidence="8" id="KW-0547">Nucleotide-binding</keyword>
<dbReference type="PROSITE" id="PS51257">
    <property type="entry name" value="PROKAR_LIPOPROTEIN"/>
    <property type="match status" value="1"/>
</dbReference>
<evidence type="ECO:0000256" key="12">
    <source>
        <dbReference type="ARBA" id="ARBA00023134"/>
    </source>
</evidence>
<organism evidence="17 18">
    <name type="scientific">Triplophysa tibetana</name>
    <dbReference type="NCBI Taxonomy" id="1572043"/>
    <lineage>
        <taxon>Eukaryota</taxon>
        <taxon>Metazoa</taxon>
        <taxon>Chordata</taxon>
        <taxon>Craniata</taxon>
        <taxon>Vertebrata</taxon>
        <taxon>Euteleostomi</taxon>
        <taxon>Actinopterygii</taxon>
        <taxon>Neopterygii</taxon>
        <taxon>Teleostei</taxon>
        <taxon>Ostariophysi</taxon>
        <taxon>Cypriniformes</taxon>
        <taxon>Nemacheilidae</taxon>
        <taxon>Triplophysa</taxon>
    </lineage>
</organism>
<dbReference type="GO" id="GO:0005525">
    <property type="term" value="F:GTP binding"/>
    <property type="evidence" value="ECO:0007669"/>
    <property type="project" value="UniProtKB-KW"/>
</dbReference>
<evidence type="ECO:0000256" key="3">
    <source>
        <dbReference type="ARBA" id="ARBA00004514"/>
    </source>
</evidence>
<dbReference type="GO" id="GO:0005739">
    <property type="term" value="C:mitochondrion"/>
    <property type="evidence" value="ECO:0007669"/>
    <property type="project" value="UniProtKB-SubCell"/>
</dbReference>
<comment type="caution">
    <text evidence="17">The sequence shown here is derived from an EMBL/GenBank/DDBJ whole genome shotgun (WGS) entry which is preliminary data.</text>
</comment>
<evidence type="ECO:0000256" key="10">
    <source>
        <dbReference type="ARBA" id="ARBA00023034"/>
    </source>
</evidence>
<dbReference type="Gene3D" id="3.40.50.300">
    <property type="entry name" value="P-loop containing nucleotide triphosphate hydrolases"/>
    <property type="match status" value="2"/>
</dbReference>
<evidence type="ECO:0000256" key="14">
    <source>
        <dbReference type="ARBA" id="ARBA00073539"/>
    </source>
</evidence>
<name>A0A5A9NAM1_9TELE</name>
<dbReference type="Pfam" id="PF04548">
    <property type="entry name" value="AIG1"/>
    <property type="match status" value="2"/>
</dbReference>
<reference evidence="17 18" key="1">
    <citation type="journal article" date="2019" name="Mol. Ecol. Resour.">
        <title>Chromosome-level genome assembly of Triplophysa tibetana, a fish adapted to the harsh high-altitude environment of the Tibetan Plateau.</title>
        <authorList>
            <person name="Yang X."/>
            <person name="Liu H."/>
            <person name="Ma Z."/>
            <person name="Zou Y."/>
            <person name="Zou M."/>
            <person name="Mao Y."/>
            <person name="Li X."/>
            <person name="Wang H."/>
            <person name="Chen T."/>
            <person name="Wang W."/>
            <person name="Yang R."/>
        </authorList>
    </citation>
    <scope>NUCLEOTIDE SEQUENCE [LARGE SCALE GENOMIC DNA]</scope>
    <source>
        <strain evidence="17">TTIB1903HZAU</strain>
        <tissue evidence="17">Muscle</tissue>
    </source>
</reference>
<sequence length="459" mass="52602">MDKTDQMSSSPELRLLLIGKTGSGVSSTGNTILGCNAFRSGRSLRSITDKCQQHTAVVLNKIITVIDAPNFYNSKDIDLCAEIKRGIQQSSAGLHANLLVFSSKTFTQQDTDIMSLYKETFGEHVLKYTFVVFTHGDELQNQSIEKLIRQNTELSKLIEECRGRFHLLNNKDQTNREQVSELLDKIHRMVSANDNGCYTVEMFKVQTRKAFLQRLMRPKYLFTFSVIVLLMGCVNMWNEGSLDVKTFIHGCAWDGFSRVGDTELQEKRPKLNLVLCGPERTSHVSNLIRGQKKRPFMSHESRSKVCLSRKVEIHGRLINVVELPALSQLSKELVMCESFCCVSRCDPGVHVFLLIILSESLTDEDKKEIEEIEKRFQSREHFMVVVTDVTGDRDSPNSNAENQRSISLYGERYRVLALKEDEKSKQIAELLDYIENMKTEPYSLQMFVRSQEMRERQKN</sequence>
<dbReference type="PANTHER" id="PTHR10903">
    <property type="entry name" value="GTPASE, IMAP FAMILY MEMBER-RELATED"/>
    <property type="match status" value="1"/>
</dbReference>
<dbReference type="PROSITE" id="PS51720">
    <property type="entry name" value="G_AIG1"/>
    <property type="match status" value="1"/>
</dbReference>
<dbReference type="GO" id="GO:0005829">
    <property type="term" value="C:cytosol"/>
    <property type="evidence" value="ECO:0007669"/>
    <property type="project" value="UniProtKB-SubCell"/>
</dbReference>
<evidence type="ECO:0000256" key="5">
    <source>
        <dbReference type="ARBA" id="ARBA00008535"/>
    </source>
</evidence>
<keyword evidence="12" id="KW-0342">GTP-binding</keyword>
<evidence type="ECO:0000259" key="16">
    <source>
        <dbReference type="PROSITE" id="PS51720"/>
    </source>
</evidence>
<evidence type="ECO:0000256" key="6">
    <source>
        <dbReference type="ARBA" id="ARBA00022490"/>
    </source>
</evidence>
<dbReference type="AlphaFoldDB" id="A0A5A9NAM1"/>
<keyword evidence="6" id="KW-0963">Cytoplasm</keyword>
<dbReference type="Proteomes" id="UP000324632">
    <property type="component" value="Chromosome 21"/>
</dbReference>
<evidence type="ECO:0000256" key="4">
    <source>
        <dbReference type="ARBA" id="ARBA00004555"/>
    </source>
</evidence>
<evidence type="ECO:0000256" key="8">
    <source>
        <dbReference type="ARBA" id="ARBA00022741"/>
    </source>
</evidence>
<evidence type="ECO:0000256" key="7">
    <source>
        <dbReference type="ARBA" id="ARBA00022737"/>
    </source>
</evidence>
<keyword evidence="7" id="KW-0677">Repeat</keyword>
<keyword evidence="18" id="KW-1185">Reference proteome</keyword>
<evidence type="ECO:0000256" key="2">
    <source>
        <dbReference type="ARBA" id="ARBA00004240"/>
    </source>
</evidence>
<evidence type="ECO:0000256" key="13">
    <source>
        <dbReference type="ARBA" id="ARBA00056809"/>
    </source>
</evidence>
<evidence type="ECO:0000256" key="15">
    <source>
        <dbReference type="ARBA" id="ARBA00077278"/>
    </source>
</evidence>
<proteinExistence type="inferred from homology"/>
<evidence type="ECO:0000313" key="18">
    <source>
        <dbReference type="Proteomes" id="UP000324632"/>
    </source>
</evidence>
<dbReference type="InterPro" id="IPR045058">
    <property type="entry name" value="GIMA/IAN/Toc"/>
</dbReference>
<evidence type="ECO:0000256" key="1">
    <source>
        <dbReference type="ARBA" id="ARBA00004173"/>
    </source>
</evidence>
<keyword evidence="10" id="KW-0333">Golgi apparatus</keyword>
<dbReference type="PANTHER" id="PTHR10903:SF188">
    <property type="entry name" value="GTPASE IMAP FAMILY MEMBER 2-LIKE-RELATED"/>
    <property type="match status" value="1"/>
</dbReference>
<evidence type="ECO:0000256" key="11">
    <source>
        <dbReference type="ARBA" id="ARBA00023128"/>
    </source>
</evidence>